<comment type="caution">
    <text evidence="2">The sequence shown here is derived from an EMBL/GenBank/DDBJ whole genome shotgun (WGS) entry which is preliminary data.</text>
</comment>
<feature type="transmembrane region" description="Helical" evidence="1">
    <location>
        <begin position="381"/>
        <end position="403"/>
    </location>
</feature>
<dbReference type="SUPFAM" id="SSF103473">
    <property type="entry name" value="MFS general substrate transporter"/>
    <property type="match status" value="1"/>
</dbReference>
<feature type="transmembrane region" description="Helical" evidence="1">
    <location>
        <begin position="344"/>
        <end position="361"/>
    </location>
</feature>
<feature type="transmembrane region" description="Helical" evidence="1">
    <location>
        <begin position="283"/>
        <end position="305"/>
    </location>
</feature>
<feature type="transmembrane region" description="Helical" evidence="1">
    <location>
        <begin position="256"/>
        <end position="277"/>
    </location>
</feature>
<dbReference type="InterPro" id="IPR052528">
    <property type="entry name" value="Sugar_transport-like"/>
</dbReference>
<dbReference type="InterPro" id="IPR036259">
    <property type="entry name" value="MFS_trans_sf"/>
</dbReference>
<feature type="transmembrane region" description="Helical" evidence="1">
    <location>
        <begin position="57"/>
        <end position="76"/>
    </location>
</feature>
<accession>A0A8J3ABK3</accession>
<feature type="transmembrane region" description="Helical" evidence="1">
    <location>
        <begin position="317"/>
        <end position="338"/>
    </location>
</feature>
<dbReference type="AlphaFoldDB" id="A0A8J3ABK3"/>
<evidence type="ECO:0000313" key="2">
    <source>
        <dbReference type="EMBL" id="GGI09747.1"/>
    </source>
</evidence>
<reference evidence="2" key="1">
    <citation type="journal article" date="2014" name="Int. J. Syst. Evol. Microbiol.">
        <title>Complete genome sequence of Corynebacterium casei LMG S-19264T (=DSM 44701T), isolated from a smear-ripened cheese.</title>
        <authorList>
            <consortium name="US DOE Joint Genome Institute (JGI-PGF)"/>
            <person name="Walter F."/>
            <person name="Albersmeier A."/>
            <person name="Kalinowski J."/>
            <person name="Ruckert C."/>
        </authorList>
    </citation>
    <scope>NUCLEOTIDE SEQUENCE</scope>
    <source>
        <strain evidence="2">CGMCC 1.14988</strain>
    </source>
</reference>
<feature type="transmembrane region" description="Helical" evidence="1">
    <location>
        <begin position="103"/>
        <end position="123"/>
    </location>
</feature>
<reference evidence="2" key="2">
    <citation type="submission" date="2020-09" db="EMBL/GenBank/DDBJ databases">
        <authorList>
            <person name="Sun Q."/>
            <person name="Zhou Y."/>
        </authorList>
    </citation>
    <scope>NUCLEOTIDE SEQUENCE</scope>
    <source>
        <strain evidence="2">CGMCC 1.14988</strain>
    </source>
</reference>
<sequence length="440" mass="44573">MSRPLSERVYARLVADDGARDELPPAVARAVPANATRQVGGLALQGAGDLVVDPKTVLAWLLGAVGAPAVVAGLLVPVRESGSMLPQAALVPWLRRKAVRKRVWVAGELGQFVAVVAIAVLAATTTGAVAGWGVLAALGAFALARSVTSIASKDVMGRTVPAGQRGQLNGWASVASGGVAVTLGLGLRLLGDGGTTDATALAILIGGGAVTWLLAAGVFARIVEAPEPVEDADEAPGALATAVRLLRHDRPFRSFVVARTLLLVSALTPPFVVTLASRQGGGGLAGLGPFVLGSGIASLLGGRLWGRAADRSSRRVMVAAAVIATTATLAFLAALQVPTLRDTAWLYPAVYLVLALAHTGTRIGRKTYVVDLADGNRRTEYVAVSNAAMGLLLLATGALSSAVAGFGPAAALLLLSALGVAAVPAGLRLPEVSGERAARR</sequence>
<gene>
    <name evidence="2" type="ORF">GCM10011354_35610</name>
</gene>
<evidence type="ECO:0000313" key="3">
    <source>
        <dbReference type="Proteomes" id="UP000650511"/>
    </source>
</evidence>
<evidence type="ECO:0000256" key="1">
    <source>
        <dbReference type="SAM" id="Phobius"/>
    </source>
</evidence>
<dbReference type="EMBL" id="BMHA01000018">
    <property type="protein sequence ID" value="GGI09747.1"/>
    <property type="molecule type" value="Genomic_DNA"/>
</dbReference>
<feature type="transmembrane region" description="Helical" evidence="1">
    <location>
        <begin position="409"/>
        <end position="430"/>
    </location>
</feature>
<dbReference type="Gene3D" id="1.20.1250.20">
    <property type="entry name" value="MFS general substrate transporter like domains"/>
    <property type="match status" value="1"/>
</dbReference>
<keyword evidence="1" id="KW-1133">Transmembrane helix</keyword>
<dbReference type="Proteomes" id="UP000650511">
    <property type="component" value="Unassembled WGS sequence"/>
</dbReference>
<keyword evidence="3" id="KW-1185">Reference proteome</keyword>
<proteinExistence type="predicted"/>
<organism evidence="2 3">
    <name type="scientific">Egicoccus halophilus</name>
    <dbReference type="NCBI Taxonomy" id="1670830"/>
    <lineage>
        <taxon>Bacteria</taxon>
        <taxon>Bacillati</taxon>
        <taxon>Actinomycetota</taxon>
        <taxon>Nitriliruptoria</taxon>
        <taxon>Egicoccales</taxon>
        <taxon>Egicoccaceae</taxon>
        <taxon>Egicoccus</taxon>
    </lineage>
</organism>
<keyword evidence="1" id="KW-0812">Transmembrane</keyword>
<name>A0A8J3ABK3_9ACTN</name>
<feature type="transmembrane region" description="Helical" evidence="1">
    <location>
        <begin position="129"/>
        <end position="147"/>
    </location>
</feature>
<keyword evidence="1" id="KW-0472">Membrane</keyword>
<protein>
    <submittedName>
        <fullName evidence="2">MFS transporter</fullName>
    </submittedName>
</protein>
<feature type="transmembrane region" description="Helical" evidence="1">
    <location>
        <begin position="168"/>
        <end position="187"/>
    </location>
</feature>
<feature type="transmembrane region" description="Helical" evidence="1">
    <location>
        <begin position="199"/>
        <end position="220"/>
    </location>
</feature>
<dbReference type="PANTHER" id="PTHR23526:SF2">
    <property type="entry name" value="MAJOR FACILITATOR SUPERFAMILY (MFS) PROFILE DOMAIN-CONTAINING PROTEIN"/>
    <property type="match status" value="1"/>
</dbReference>
<dbReference type="PANTHER" id="PTHR23526">
    <property type="entry name" value="INTEGRAL MEMBRANE TRANSPORT PROTEIN-RELATED"/>
    <property type="match status" value="1"/>
</dbReference>